<dbReference type="InterPro" id="IPR013321">
    <property type="entry name" value="Arc_rbn_hlx_hlx"/>
</dbReference>
<dbReference type="EMBL" id="QFNN01000069">
    <property type="protein sequence ID" value="PZO89204.1"/>
    <property type="molecule type" value="Genomic_DNA"/>
</dbReference>
<dbReference type="Proteomes" id="UP000249066">
    <property type="component" value="Unassembled WGS sequence"/>
</dbReference>
<gene>
    <name evidence="2" type="ORF">DI623_11075</name>
</gene>
<accession>A0A2W5A3Q3</accession>
<feature type="region of interest" description="Disordered" evidence="1">
    <location>
        <begin position="1"/>
        <end position="64"/>
    </location>
</feature>
<reference evidence="2 3" key="1">
    <citation type="submission" date="2017-08" db="EMBL/GenBank/DDBJ databases">
        <title>Infants hospitalized years apart are colonized by the same room-sourced microbial strains.</title>
        <authorList>
            <person name="Brooks B."/>
            <person name="Olm M.R."/>
            <person name="Firek B.A."/>
            <person name="Baker R."/>
            <person name="Thomas B.C."/>
            <person name="Morowitz M.J."/>
            <person name="Banfield J.F."/>
        </authorList>
    </citation>
    <scope>NUCLEOTIDE SEQUENCE [LARGE SCALE GENOMIC DNA]</scope>
    <source>
        <strain evidence="2">S2_018_000_R2_101</strain>
    </source>
</reference>
<evidence type="ECO:0000256" key="1">
    <source>
        <dbReference type="SAM" id="MobiDB-lite"/>
    </source>
</evidence>
<protein>
    <submittedName>
        <fullName evidence="2">Uncharacterized protein</fullName>
    </submittedName>
</protein>
<organism evidence="2 3">
    <name type="scientific">Sphingomonas sanxanigenens</name>
    <dbReference type="NCBI Taxonomy" id="397260"/>
    <lineage>
        <taxon>Bacteria</taxon>
        <taxon>Pseudomonadati</taxon>
        <taxon>Pseudomonadota</taxon>
        <taxon>Alphaproteobacteria</taxon>
        <taxon>Sphingomonadales</taxon>
        <taxon>Sphingomonadaceae</taxon>
        <taxon>Sphingomonas</taxon>
    </lineage>
</organism>
<feature type="region of interest" description="Disordered" evidence="1">
    <location>
        <begin position="84"/>
        <end position="114"/>
    </location>
</feature>
<name>A0A2W5A3Q3_9SPHN</name>
<comment type="caution">
    <text evidence="2">The sequence shown here is derived from an EMBL/GenBank/DDBJ whole genome shotgun (WGS) entry which is preliminary data.</text>
</comment>
<dbReference type="InterPro" id="IPR010985">
    <property type="entry name" value="Ribbon_hlx_hlx"/>
</dbReference>
<dbReference type="GO" id="GO:0006355">
    <property type="term" value="P:regulation of DNA-templated transcription"/>
    <property type="evidence" value="ECO:0007669"/>
    <property type="project" value="InterPro"/>
</dbReference>
<dbReference type="AlphaFoldDB" id="A0A2W5A3Q3"/>
<evidence type="ECO:0000313" key="3">
    <source>
        <dbReference type="Proteomes" id="UP000249066"/>
    </source>
</evidence>
<dbReference type="Gene3D" id="1.10.1220.10">
    <property type="entry name" value="Met repressor-like"/>
    <property type="match status" value="1"/>
</dbReference>
<evidence type="ECO:0000313" key="2">
    <source>
        <dbReference type="EMBL" id="PZO89204.1"/>
    </source>
</evidence>
<sequence length="186" mass="19671">MSEPKPFASLTSGLLARKGQAKPAMRPQGFAGFGPMTGAGHEDLGWNDMGYDAPRPAPTPVSETPVVAPVPAVIRQREALAAEIETPAAQPEAKSPSKSAEVTPIKRDTARPKKQMVISRVPANSTKAKAAFTLRLDADRHLRLRLACAVSNRSAQQIVTEALDNFLATIAELDSLAGQVPARNAG</sequence>
<proteinExistence type="predicted"/>
<dbReference type="SUPFAM" id="SSF47598">
    <property type="entry name" value="Ribbon-helix-helix"/>
    <property type="match status" value="1"/>
</dbReference>